<dbReference type="PANTHER" id="PTHR43111:SF1">
    <property type="entry name" value="ALDEHYDE DEHYDROGENASE B-RELATED"/>
    <property type="match status" value="1"/>
</dbReference>
<dbReference type="SUPFAM" id="SSF54637">
    <property type="entry name" value="Thioesterase/thiol ester dehydrase-isomerase"/>
    <property type="match status" value="1"/>
</dbReference>
<dbReference type="InterPro" id="IPR016162">
    <property type="entry name" value="Ald_DH_N"/>
</dbReference>
<dbReference type="InterPro" id="IPR016163">
    <property type="entry name" value="Ald_DH_C"/>
</dbReference>
<evidence type="ECO:0000313" key="6">
    <source>
        <dbReference type="Proteomes" id="UP000036938"/>
    </source>
</evidence>
<dbReference type="InterPro" id="IPR015590">
    <property type="entry name" value="Aldehyde_DH_dom"/>
</dbReference>
<dbReference type="SUPFAM" id="SSF53720">
    <property type="entry name" value="ALDH-like"/>
    <property type="match status" value="1"/>
</dbReference>
<dbReference type="PANTHER" id="PTHR43111">
    <property type="entry name" value="ALDEHYDE DEHYDROGENASE B-RELATED"/>
    <property type="match status" value="1"/>
</dbReference>
<dbReference type="RefSeq" id="WP_050531218.1">
    <property type="nucleotide sequence ID" value="NZ_AQQZ01000005.1"/>
</dbReference>
<feature type="domain" description="Aldehyde dehydrogenase" evidence="3">
    <location>
        <begin position="22"/>
        <end position="502"/>
    </location>
</feature>
<evidence type="ECO:0000259" key="4">
    <source>
        <dbReference type="Pfam" id="PF01575"/>
    </source>
</evidence>
<dbReference type="Gene3D" id="3.40.605.10">
    <property type="entry name" value="Aldehyde Dehydrogenase, Chain A, domain 1"/>
    <property type="match status" value="1"/>
</dbReference>
<evidence type="ECO:0000256" key="1">
    <source>
        <dbReference type="ARBA" id="ARBA00023002"/>
    </source>
</evidence>
<dbReference type="InterPro" id="IPR029069">
    <property type="entry name" value="HotDog_dom_sf"/>
</dbReference>
<name>A0A0L1JNG4_9RHOB</name>
<proteinExistence type="predicted"/>
<dbReference type="CDD" id="cd07128">
    <property type="entry name" value="ALDH_MaoC-N"/>
    <property type="match status" value="1"/>
</dbReference>
<dbReference type="GO" id="GO:0016620">
    <property type="term" value="F:oxidoreductase activity, acting on the aldehyde or oxo group of donors, NAD or NADP as acceptor"/>
    <property type="evidence" value="ECO:0007669"/>
    <property type="project" value="InterPro"/>
</dbReference>
<reference evidence="5 6" key="1">
    <citation type="journal article" date="2015" name="Int. J. Syst. Evol. Microbiol.">
        <title>Aestuariivita atlantica sp. nov., isolated from deep sea sediment of the Atlantic Ocean.</title>
        <authorList>
            <person name="Li G."/>
            <person name="Lai Q."/>
            <person name="Du Y."/>
            <person name="Liu X."/>
            <person name="Sun F."/>
            <person name="Shao Z."/>
        </authorList>
    </citation>
    <scope>NUCLEOTIDE SEQUENCE [LARGE SCALE GENOMIC DNA]</scope>
    <source>
        <strain evidence="5 6">22II-S11-z3</strain>
    </source>
</reference>
<dbReference type="EMBL" id="AQQZ01000005">
    <property type="protein sequence ID" value="KNG93262.1"/>
    <property type="molecule type" value="Genomic_DNA"/>
</dbReference>
<dbReference type="Proteomes" id="UP000036938">
    <property type="component" value="Unassembled WGS sequence"/>
</dbReference>
<dbReference type="OrthoDB" id="9759612at2"/>
<evidence type="ECO:0000313" key="5">
    <source>
        <dbReference type="EMBL" id="KNG93262.1"/>
    </source>
</evidence>
<accession>A0A0L1JNG4</accession>
<dbReference type="Gene3D" id="3.10.129.10">
    <property type="entry name" value="Hotdog Thioesterase"/>
    <property type="match status" value="1"/>
</dbReference>
<dbReference type="Pfam" id="PF01575">
    <property type="entry name" value="MaoC_dehydratas"/>
    <property type="match status" value="1"/>
</dbReference>
<dbReference type="InterPro" id="IPR002539">
    <property type="entry name" value="MaoC-like_dom"/>
</dbReference>
<organism evidence="5 6">
    <name type="scientific">Pseudaestuariivita atlantica</name>
    <dbReference type="NCBI Taxonomy" id="1317121"/>
    <lineage>
        <taxon>Bacteria</taxon>
        <taxon>Pseudomonadati</taxon>
        <taxon>Pseudomonadota</taxon>
        <taxon>Alphaproteobacteria</taxon>
        <taxon>Rhodobacterales</taxon>
        <taxon>Paracoccaceae</taxon>
        <taxon>Pseudaestuariivita</taxon>
    </lineage>
</organism>
<evidence type="ECO:0000256" key="2">
    <source>
        <dbReference type="SAM" id="MobiDB-lite"/>
    </source>
</evidence>
<dbReference type="NCBIfam" id="NF008868">
    <property type="entry name" value="PRK11903.1"/>
    <property type="match status" value="1"/>
</dbReference>
<dbReference type="Pfam" id="PF00171">
    <property type="entry name" value="Aldedh"/>
    <property type="match status" value="1"/>
</dbReference>
<dbReference type="Gene3D" id="3.40.309.10">
    <property type="entry name" value="Aldehyde Dehydrogenase, Chain A, domain 2"/>
    <property type="match status" value="1"/>
</dbReference>
<keyword evidence="6" id="KW-1185">Reference proteome</keyword>
<dbReference type="AlphaFoldDB" id="A0A0L1JNG4"/>
<gene>
    <name evidence="5" type="ORF">ATO11_12465</name>
</gene>
<dbReference type="STRING" id="1317121.ATO11_12465"/>
<feature type="domain" description="MaoC-like" evidence="4">
    <location>
        <begin position="540"/>
        <end position="648"/>
    </location>
</feature>
<dbReference type="PATRIC" id="fig|1317121.7.peg.3202"/>
<sequence length="676" mass="71485">MTGIDFSSYACGAWVAPSGDLRPVASALDGAALGQIGSGALDFAAMRDHARRRGAPALRAMGFHDRARRIKALALHLRDHREALYQLSYLTGATLADSKIDIDGGIGTLLVFASKGRREMPDGDVYVDGAVEQLSRNGTFVGQHICTPLDGVAVHINAFNFPVWGMLEKLGPCLLAGMPAILKPASSTAYLAQAAVRLMIDSGILPDGAVQLVMGGTGDLLGQLGGQDVISFTGSADTALHLRQAPNIAAEAVRFIAEQDSLNASVLGPDATPDTPEWDLFLREVVTEMTAKAGQKCTAIRRILVPDAQIDRLGADLSARLSALTIGDPRQGPDMGALASLGQRDDVRSKTATLMSEATLIHGDPDATSAGTDANGAYLSPVLLRCDDPDGAAEIHRTEAFGPVATLMPYTDIAHAARLTARAGGALVTSLVTHDPATARTFTLDAARHHGRVYLNDRTSMAESTGHGSPLPHMVHGGPGRAGGGEEMGGIRGVMHYMQRTAVQGSPDMLTAITAQFVPGSAQPEPPAHPFTRTFHELAIGDTLHTASRTITLDDIEHFAHFTGDTFYAHMDEEAAKANPFFPGRVAHGYLLLSFAAGLFVDPDPGPVLANTGLTGLAFQKPVSPGDSLAAALTVKRKTRRTDSYGEVRWHVALTNQSDEPVATYELHTMVAYDRP</sequence>
<keyword evidence="1" id="KW-0560">Oxidoreductase</keyword>
<comment type="caution">
    <text evidence="5">The sequence shown here is derived from an EMBL/GenBank/DDBJ whole genome shotgun (WGS) entry which is preliminary data.</text>
</comment>
<dbReference type="NCBIfam" id="TIGR02278">
    <property type="entry name" value="PaaN-DH"/>
    <property type="match status" value="1"/>
</dbReference>
<evidence type="ECO:0000259" key="3">
    <source>
        <dbReference type="Pfam" id="PF00171"/>
    </source>
</evidence>
<protein>
    <submittedName>
        <fullName evidence="5">Enoyl-CoA hydratase</fullName>
    </submittedName>
</protein>
<dbReference type="InterPro" id="IPR011966">
    <property type="entry name" value="PaaN-DH"/>
</dbReference>
<feature type="region of interest" description="Disordered" evidence="2">
    <location>
        <begin position="462"/>
        <end position="483"/>
    </location>
</feature>
<dbReference type="InterPro" id="IPR016161">
    <property type="entry name" value="Ald_DH/histidinol_DH"/>
</dbReference>